<dbReference type="InterPro" id="IPR016160">
    <property type="entry name" value="Ald_DH_CS_CYS"/>
</dbReference>
<dbReference type="PROSITE" id="PS00070">
    <property type="entry name" value="ALDEHYDE_DEHYDR_CYS"/>
    <property type="match status" value="1"/>
</dbReference>
<evidence type="ECO:0000256" key="4">
    <source>
        <dbReference type="RuleBase" id="RU003345"/>
    </source>
</evidence>
<sequence>MTNHLDTSLLRQQAYINGQWSDAENKATFAVTNPATGEVIANVSDMGATETQCAIDAANRALPAWRALTAKQRSQKLRQWFDLIMHNQKALAEILSMEQGKPYAEAMGEIAYGASFIEWFAEEGKRIYGETIPSPMPGRRLATIKQPIGVVAAITPWNFPNAMITRKVAPALAVGCTVVLKPAAETPLSALALAVLAESAGIPAGVLNIVTGMDAKAIGEVLTSSPIVRKLSFTGSTRVGKLLMAQSADTVKKLSLELGGNAPFIVFDDADLDAAVAGAMAAKFRNSGQTCVCANRILVQAGIYDAFAERLAHAVKQLQVGPAVDYTSQQGPLINQAAVEKVQAHISDAVSKGACILAGGQPHTLGGLFFEPTVLTNVTESMHVAQEETFGPLAPLFKFHDEDEAIRIANNTEFGLAAYFYSRDIGRIYRVAEALESGMVGINEGLISNETAPFGGIKQSGLGREGSRYGIEDYLEVKYLCFGGL</sequence>
<dbReference type="PANTHER" id="PTHR43353:SF5">
    <property type="entry name" value="SUCCINATE-SEMIALDEHYDE DEHYDROGENASE, MITOCHONDRIAL"/>
    <property type="match status" value="1"/>
</dbReference>
<dbReference type="EMBL" id="MUBK01000010">
    <property type="protein sequence ID" value="OTA20334.1"/>
    <property type="molecule type" value="Genomic_DNA"/>
</dbReference>
<dbReference type="InterPro" id="IPR029510">
    <property type="entry name" value="Ald_DH_CS_GLU"/>
</dbReference>
<dbReference type="Pfam" id="PF00171">
    <property type="entry name" value="Aldedh"/>
    <property type="match status" value="1"/>
</dbReference>
<accession>A0A1Y2SQ35</accession>
<keyword evidence="7" id="KW-1185">Reference proteome</keyword>
<dbReference type="InterPro" id="IPR016162">
    <property type="entry name" value="Ald_DH_N"/>
</dbReference>
<keyword evidence="2 4" id="KW-0560">Oxidoreductase</keyword>
<dbReference type="STRING" id="40578.Xbed_01559"/>
<feature type="domain" description="Aldehyde dehydrogenase" evidence="5">
    <location>
        <begin position="20"/>
        <end position="479"/>
    </location>
</feature>
<dbReference type="NCBIfam" id="TIGR01780">
    <property type="entry name" value="SSADH"/>
    <property type="match status" value="1"/>
</dbReference>
<evidence type="ECO:0000256" key="3">
    <source>
        <dbReference type="PROSITE-ProRule" id="PRU10007"/>
    </source>
</evidence>
<dbReference type="FunFam" id="3.40.309.10:FF:000004">
    <property type="entry name" value="Succinate-semialdehyde dehydrogenase I"/>
    <property type="match status" value="1"/>
</dbReference>
<dbReference type="InterPro" id="IPR010102">
    <property type="entry name" value="Succ_semiAld_DH"/>
</dbReference>
<evidence type="ECO:0000313" key="6">
    <source>
        <dbReference type="EMBL" id="OTA20334.1"/>
    </source>
</evidence>
<name>A0A1Y2SQ35_9GAMM</name>
<evidence type="ECO:0000313" key="7">
    <source>
        <dbReference type="Proteomes" id="UP000194204"/>
    </source>
</evidence>
<dbReference type="CDD" id="cd07103">
    <property type="entry name" value="ALDH_F5_SSADH_GabD"/>
    <property type="match status" value="1"/>
</dbReference>
<comment type="caution">
    <text evidence="6">The sequence shown here is derived from an EMBL/GenBank/DDBJ whole genome shotgun (WGS) entry which is preliminary data.</text>
</comment>
<gene>
    <name evidence="6" type="ORF">Xbed_01559</name>
</gene>
<dbReference type="InterPro" id="IPR016163">
    <property type="entry name" value="Ald_DH_C"/>
</dbReference>
<dbReference type="PROSITE" id="PS00687">
    <property type="entry name" value="ALDEHYDE_DEHYDR_GLU"/>
    <property type="match status" value="1"/>
</dbReference>
<organism evidence="6 7">
    <name type="scientific">Xenorhabdus beddingii</name>
    <dbReference type="NCBI Taxonomy" id="40578"/>
    <lineage>
        <taxon>Bacteria</taxon>
        <taxon>Pseudomonadati</taxon>
        <taxon>Pseudomonadota</taxon>
        <taxon>Gammaproteobacteria</taxon>
        <taxon>Enterobacterales</taxon>
        <taxon>Morganellaceae</taxon>
        <taxon>Xenorhabdus</taxon>
    </lineage>
</organism>
<dbReference type="GO" id="GO:0004777">
    <property type="term" value="F:succinate-semialdehyde dehydrogenase (NAD+) activity"/>
    <property type="evidence" value="ECO:0007669"/>
    <property type="project" value="TreeGrafter"/>
</dbReference>
<dbReference type="Gene3D" id="3.40.309.10">
    <property type="entry name" value="Aldehyde Dehydrogenase, Chain A, domain 2"/>
    <property type="match status" value="1"/>
</dbReference>
<dbReference type="GO" id="GO:0009450">
    <property type="term" value="P:gamma-aminobutyric acid catabolic process"/>
    <property type="evidence" value="ECO:0007669"/>
    <property type="project" value="InterPro"/>
</dbReference>
<feature type="active site" evidence="3">
    <location>
        <position position="257"/>
    </location>
</feature>
<dbReference type="RefSeq" id="WP_086112349.1">
    <property type="nucleotide sequence ID" value="NZ_CAWNHF010000002.1"/>
</dbReference>
<dbReference type="GO" id="GO:0005829">
    <property type="term" value="C:cytosol"/>
    <property type="evidence" value="ECO:0007669"/>
    <property type="project" value="TreeGrafter"/>
</dbReference>
<dbReference type="SUPFAM" id="SSF53720">
    <property type="entry name" value="ALDH-like"/>
    <property type="match status" value="1"/>
</dbReference>
<proteinExistence type="inferred from homology"/>
<dbReference type="Gene3D" id="3.40.605.10">
    <property type="entry name" value="Aldehyde Dehydrogenase, Chain A, domain 1"/>
    <property type="match status" value="1"/>
</dbReference>
<dbReference type="Proteomes" id="UP000194204">
    <property type="component" value="Unassembled WGS sequence"/>
</dbReference>
<protein>
    <submittedName>
        <fullName evidence="6">Aldehyde dehydrogenase</fullName>
    </submittedName>
</protein>
<dbReference type="InterPro" id="IPR050740">
    <property type="entry name" value="Aldehyde_DH_Superfamily"/>
</dbReference>
<dbReference type="InterPro" id="IPR016161">
    <property type="entry name" value="Ald_DH/histidinol_DH"/>
</dbReference>
<dbReference type="OrthoDB" id="9812625at2"/>
<dbReference type="AlphaFoldDB" id="A0A1Y2SQ35"/>
<dbReference type="InterPro" id="IPR015590">
    <property type="entry name" value="Aldehyde_DH_dom"/>
</dbReference>
<dbReference type="PANTHER" id="PTHR43353">
    <property type="entry name" value="SUCCINATE-SEMIALDEHYDE DEHYDROGENASE, MITOCHONDRIAL"/>
    <property type="match status" value="1"/>
</dbReference>
<evidence type="ECO:0000256" key="2">
    <source>
        <dbReference type="ARBA" id="ARBA00023002"/>
    </source>
</evidence>
<evidence type="ECO:0000259" key="5">
    <source>
        <dbReference type="Pfam" id="PF00171"/>
    </source>
</evidence>
<dbReference type="FunFam" id="3.40.605.10:FF:000005">
    <property type="entry name" value="Succinate-semialdehyde dehydrogenase I"/>
    <property type="match status" value="1"/>
</dbReference>
<comment type="similarity">
    <text evidence="1 4">Belongs to the aldehyde dehydrogenase family.</text>
</comment>
<reference evidence="6 7" key="1">
    <citation type="submission" date="2017-01" db="EMBL/GenBank/DDBJ databases">
        <title>Deconstructing symbiosis and pathogenesis requirements using a combined genomic-metabolomic approach.</title>
        <authorList>
            <person name="Tobias N.J."/>
            <person name="Wolff H."/>
            <person name="Djahanschiri B."/>
            <person name="Ebersberger I."/>
            <person name="Bode H.B."/>
        </authorList>
    </citation>
    <scope>NUCLEOTIDE SEQUENCE [LARGE SCALE GENOMIC DNA]</scope>
    <source>
        <strain evidence="6 7">DSM 4764</strain>
    </source>
</reference>
<evidence type="ECO:0000256" key="1">
    <source>
        <dbReference type="ARBA" id="ARBA00009986"/>
    </source>
</evidence>